<keyword evidence="2 5" id="KW-0812">Transmembrane</keyword>
<keyword evidence="3 5" id="KW-1133">Transmembrane helix</keyword>
<evidence type="ECO:0000313" key="6">
    <source>
        <dbReference type="EMBL" id="CAK3909492.1"/>
    </source>
</evidence>
<dbReference type="InterPro" id="IPR002523">
    <property type="entry name" value="MgTranspt_CorA/ZnTranspt_ZntB"/>
</dbReference>
<comment type="subcellular location">
    <subcellularLocation>
        <location evidence="1">Membrane</location>
        <topology evidence="1">Multi-pass membrane protein</topology>
    </subcellularLocation>
</comment>
<comment type="caution">
    <text evidence="6">The sequence shown here is derived from an EMBL/GenBank/DDBJ whole genome shotgun (WGS) entry which is preliminary data.</text>
</comment>
<evidence type="ECO:0000256" key="2">
    <source>
        <dbReference type="ARBA" id="ARBA00022692"/>
    </source>
</evidence>
<keyword evidence="4 5" id="KW-0472">Membrane</keyword>
<feature type="transmembrane region" description="Helical" evidence="5">
    <location>
        <begin position="420"/>
        <end position="441"/>
    </location>
</feature>
<dbReference type="Gene3D" id="1.20.58.340">
    <property type="entry name" value="Magnesium transport protein CorA, transmembrane region"/>
    <property type="match status" value="1"/>
</dbReference>
<reference evidence="6" key="1">
    <citation type="submission" date="2023-11" db="EMBL/GenBank/DDBJ databases">
        <authorList>
            <person name="Alioto T."/>
            <person name="Alioto T."/>
            <person name="Gomez Garrido J."/>
        </authorList>
    </citation>
    <scope>NUCLEOTIDE SEQUENCE</scope>
</reference>
<evidence type="ECO:0000313" key="7">
    <source>
        <dbReference type="Proteomes" id="UP001296104"/>
    </source>
</evidence>
<dbReference type="GO" id="GO:0046873">
    <property type="term" value="F:metal ion transmembrane transporter activity"/>
    <property type="evidence" value="ECO:0007669"/>
    <property type="project" value="InterPro"/>
</dbReference>
<evidence type="ECO:0000256" key="5">
    <source>
        <dbReference type="SAM" id="Phobius"/>
    </source>
</evidence>
<dbReference type="GO" id="GO:0016020">
    <property type="term" value="C:membrane"/>
    <property type="evidence" value="ECO:0007669"/>
    <property type="project" value="UniProtKB-SubCell"/>
</dbReference>
<evidence type="ECO:0000256" key="1">
    <source>
        <dbReference type="ARBA" id="ARBA00004141"/>
    </source>
</evidence>
<dbReference type="Proteomes" id="UP001296104">
    <property type="component" value="Unassembled WGS sequence"/>
</dbReference>
<dbReference type="InterPro" id="IPR045863">
    <property type="entry name" value="CorA_TM1_TM2"/>
</dbReference>
<gene>
    <name evidence="6" type="ORF">LECACI_7A002593</name>
</gene>
<dbReference type="AlphaFoldDB" id="A0AAI8YV41"/>
<organism evidence="6 7">
    <name type="scientific">Lecanosticta acicola</name>
    <dbReference type="NCBI Taxonomy" id="111012"/>
    <lineage>
        <taxon>Eukaryota</taxon>
        <taxon>Fungi</taxon>
        <taxon>Dikarya</taxon>
        <taxon>Ascomycota</taxon>
        <taxon>Pezizomycotina</taxon>
        <taxon>Dothideomycetes</taxon>
        <taxon>Dothideomycetidae</taxon>
        <taxon>Mycosphaerellales</taxon>
        <taxon>Mycosphaerellaceae</taxon>
        <taxon>Lecanosticta</taxon>
    </lineage>
</organism>
<sequence>MLLQRAEEEYICRLIKHSKTTQSSFCESNHGFQQRVFYLGLDLQNPDLGAVLRQHEEDEATGRRSICVVENISPEWVGTLGVAWNIEQDFFLQHAFNSNTGGDLWNAVMGPQAREEAWISSVVWVGLSRRGSDVQIGRQHYFIEGMLRHTGRDYTSSNRIQRLSQHGGEKYGEQINTKISYCRVSNHSYLFLVDAPFMLEASENLPLIGLRVPYSQNRSGLCIPQTFEKKAYFSTFESLRTAFSLGWSLKGMFAGDHAIDYVAFSYFLATRMWVINLRFLDRDIKSIAFKDVRRPSVRINDILHNRRRDLDHLRSEVSKTKTWISPELEQFSEDLHDTRSRSPKAALEGVYEESGNLERFLMDTFQLLMSSISVLDSQTSIKEARRSALLTQLATVYLPLSLVTSIFGMNVREISDPIPSIWVCVVTLVIVGGFTAALLWLSRTYQEAHWVENLSGLDRKISSGKAWISSLRSRGVARGVSKEKGGTQV</sequence>
<evidence type="ECO:0000256" key="4">
    <source>
        <dbReference type="ARBA" id="ARBA00023136"/>
    </source>
</evidence>
<accession>A0AAI8YV41</accession>
<keyword evidence="7" id="KW-1185">Reference proteome</keyword>
<protein>
    <submittedName>
        <fullName evidence="6">Magnesium transport, transmembrane region</fullName>
    </submittedName>
</protein>
<proteinExistence type="predicted"/>
<name>A0AAI8YV41_9PEZI</name>
<dbReference type="SUPFAM" id="SSF144083">
    <property type="entry name" value="Magnesium transport protein CorA, transmembrane region"/>
    <property type="match status" value="1"/>
</dbReference>
<evidence type="ECO:0000256" key="3">
    <source>
        <dbReference type="ARBA" id="ARBA00022989"/>
    </source>
</evidence>
<dbReference type="EMBL" id="CAVMBE010000011">
    <property type="protein sequence ID" value="CAK3909492.1"/>
    <property type="molecule type" value="Genomic_DNA"/>
</dbReference>
<feature type="transmembrane region" description="Helical" evidence="5">
    <location>
        <begin position="388"/>
        <end position="408"/>
    </location>
</feature>
<dbReference type="Pfam" id="PF01544">
    <property type="entry name" value="CorA"/>
    <property type="match status" value="1"/>
</dbReference>